<evidence type="ECO:0000313" key="3">
    <source>
        <dbReference type="Proteomes" id="UP001154329"/>
    </source>
</evidence>
<gene>
    <name evidence="2" type="ORF">APHIGO_LOCUS740</name>
</gene>
<dbReference type="AlphaFoldDB" id="A0A9P0NDL5"/>
<keyword evidence="1" id="KW-1133">Transmembrane helix</keyword>
<reference evidence="2" key="2">
    <citation type="submission" date="2022-10" db="EMBL/GenBank/DDBJ databases">
        <authorList>
            <consortium name="ENA_rothamsted_submissions"/>
            <consortium name="culmorum"/>
            <person name="King R."/>
        </authorList>
    </citation>
    <scope>NUCLEOTIDE SEQUENCE</scope>
</reference>
<protein>
    <submittedName>
        <fullName evidence="2">Uncharacterized protein</fullName>
    </submittedName>
</protein>
<feature type="transmembrane region" description="Helical" evidence="1">
    <location>
        <begin position="122"/>
        <end position="142"/>
    </location>
</feature>
<reference evidence="2" key="1">
    <citation type="submission" date="2022-02" db="EMBL/GenBank/DDBJ databases">
        <authorList>
            <person name="King R."/>
        </authorList>
    </citation>
    <scope>NUCLEOTIDE SEQUENCE</scope>
</reference>
<sequence>MMDHSVYINSGTRNIIAVVNAMRKLVVSSNYYYTRVRVFVCVYVTRVGTHVKPGPIVAGTTADRPTIYIISYYILLYIIHVVSIQLYTVSIMHVYTSYTPILCSRGTSNDMTYGSNEYRIKLVYYLILLFTHRCCCCCCFFIKNKIYVFTICKTMHLHVVQQ</sequence>
<proteinExistence type="predicted"/>
<evidence type="ECO:0000313" key="2">
    <source>
        <dbReference type="EMBL" id="CAH1709260.1"/>
    </source>
</evidence>
<accession>A0A9P0NDL5</accession>
<dbReference type="Proteomes" id="UP001154329">
    <property type="component" value="Chromosome 1"/>
</dbReference>
<name>A0A9P0NDL5_APHGO</name>
<organism evidence="2 3">
    <name type="scientific">Aphis gossypii</name>
    <name type="common">Cotton aphid</name>
    <dbReference type="NCBI Taxonomy" id="80765"/>
    <lineage>
        <taxon>Eukaryota</taxon>
        <taxon>Metazoa</taxon>
        <taxon>Ecdysozoa</taxon>
        <taxon>Arthropoda</taxon>
        <taxon>Hexapoda</taxon>
        <taxon>Insecta</taxon>
        <taxon>Pterygota</taxon>
        <taxon>Neoptera</taxon>
        <taxon>Paraneoptera</taxon>
        <taxon>Hemiptera</taxon>
        <taxon>Sternorrhyncha</taxon>
        <taxon>Aphidomorpha</taxon>
        <taxon>Aphidoidea</taxon>
        <taxon>Aphididae</taxon>
        <taxon>Aphidini</taxon>
        <taxon>Aphis</taxon>
        <taxon>Aphis</taxon>
    </lineage>
</organism>
<evidence type="ECO:0000256" key="1">
    <source>
        <dbReference type="SAM" id="Phobius"/>
    </source>
</evidence>
<feature type="transmembrane region" description="Helical" evidence="1">
    <location>
        <begin position="74"/>
        <end position="95"/>
    </location>
</feature>
<keyword evidence="1" id="KW-0812">Transmembrane</keyword>
<keyword evidence="3" id="KW-1185">Reference proteome</keyword>
<keyword evidence="1" id="KW-0472">Membrane</keyword>
<dbReference type="EMBL" id="OU899034">
    <property type="protein sequence ID" value="CAH1709260.1"/>
    <property type="molecule type" value="Genomic_DNA"/>
</dbReference>